<organism evidence="3 4">
    <name type="scientific">Aureobasidium subglaciale (strain EXF-2481)</name>
    <name type="common">Aureobasidium pullulans var. subglaciale</name>
    <dbReference type="NCBI Taxonomy" id="1043005"/>
    <lineage>
        <taxon>Eukaryota</taxon>
        <taxon>Fungi</taxon>
        <taxon>Dikarya</taxon>
        <taxon>Ascomycota</taxon>
        <taxon>Pezizomycotina</taxon>
        <taxon>Dothideomycetes</taxon>
        <taxon>Dothideomycetidae</taxon>
        <taxon>Dothideales</taxon>
        <taxon>Saccotheciaceae</taxon>
        <taxon>Aureobasidium</taxon>
    </lineage>
</organism>
<dbReference type="OrthoDB" id="5599171at2759"/>
<feature type="compositionally biased region" description="Low complexity" evidence="1">
    <location>
        <begin position="363"/>
        <end position="383"/>
    </location>
</feature>
<dbReference type="GO" id="GO:0019888">
    <property type="term" value="F:protein phosphatase regulator activity"/>
    <property type="evidence" value="ECO:0007669"/>
    <property type="project" value="InterPro"/>
</dbReference>
<dbReference type="PANTHER" id="PTHR28249">
    <property type="entry name" value="SPORULATION-SPECIFIC PROTEIN SPO7"/>
    <property type="match status" value="1"/>
</dbReference>
<feature type="compositionally biased region" description="Low complexity" evidence="1">
    <location>
        <begin position="31"/>
        <end position="47"/>
    </location>
</feature>
<dbReference type="InParanoid" id="A0A074Y672"/>
<reference evidence="3 4" key="1">
    <citation type="journal article" date="2014" name="BMC Genomics">
        <title>Genome sequencing of four Aureobasidium pullulans varieties: biotechnological potential, stress tolerance, and description of new species.</title>
        <authorList>
            <person name="Gostin Ar C."/>
            <person name="Ohm R.A."/>
            <person name="Kogej T."/>
            <person name="Sonjak S."/>
            <person name="Turk M."/>
            <person name="Zajc J."/>
            <person name="Zalar P."/>
            <person name="Grube M."/>
            <person name="Sun H."/>
            <person name="Han J."/>
            <person name="Sharma A."/>
            <person name="Chiniquy J."/>
            <person name="Ngan C.Y."/>
            <person name="Lipzen A."/>
            <person name="Barry K."/>
            <person name="Grigoriev I.V."/>
            <person name="Gunde-Cimerman N."/>
        </authorList>
    </citation>
    <scope>NUCLEOTIDE SEQUENCE [LARGE SCALE GENOMIC DNA]</scope>
    <source>
        <strain evidence="3 4">EXF-2481</strain>
    </source>
</reference>
<dbReference type="HOGENOM" id="CLU_032659_1_1_1"/>
<dbReference type="InterPro" id="IPR005605">
    <property type="entry name" value="Spo7"/>
</dbReference>
<proteinExistence type="predicted"/>
<dbReference type="GO" id="GO:0071595">
    <property type="term" value="C:Nem1-Spo7 phosphatase complex"/>
    <property type="evidence" value="ECO:0007669"/>
    <property type="project" value="TreeGrafter"/>
</dbReference>
<evidence type="ECO:0000313" key="3">
    <source>
        <dbReference type="EMBL" id="KEQ93195.1"/>
    </source>
</evidence>
<feature type="region of interest" description="Disordered" evidence="1">
    <location>
        <begin position="347"/>
        <end position="486"/>
    </location>
</feature>
<evidence type="ECO:0000313" key="4">
    <source>
        <dbReference type="Proteomes" id="UP000030641"/>
    </source>
</evidence>
<dbReference type="EMBL" id="KL584767">
    <property type="protein sequence ID" value="KEQ93195.1"/>
    <property type="molecule type" value="Genomic_DNA"/>
</dbReference>
<accession>A0A074Y672</accession>
<protein>
    <recommendedName>
        <fullName evidence="5">Spo7-like protein</fullName>
    </recommendedName>
</protein>
<keyword evidence="4" id="KW-1185">Reference proteome</keyword>
<dbReference type="OMA" id="ENWDEYR"/>
<dbReference type="GeneID" id="25367135"/>
<sequence>MSMSTLDRIVKGAPPSDVSLDQVAQSARRGSSTTTLSHSHSHSSSSSRSRRDSITAPHPPASSQSDPLNSLPSSPEQIKLNLLILESSLRAQYLCLGARLRLYLVLMTALALWISTFTYLLFLRPREDGKGSGGSPYWVVDIAERLGWVGGLVTAGLVWGTGMWDRGVRWPRKWVNITNRGLRGFNLKLVVIRGPWWKEALGYRYFLDPWGWWGHVKGMRFEFMPKDIEKSALDNKDKVGLWETGGRYGWIEEDVAPGGDVIKLLLLPKPFSPDFREDWDTYRHNYWEKENERRAQLRAIIKTRRRQLAKQEGGWLWWTGWRGWTRLRHPTRPNHDQQIRIQREALREKQSLSNMRDKKPRPSSIFRETSHSRSSSRSSTPESLGRRSEEKLRTMSNSNLNLRKERPKPATARRSSRLANSSDSRPGTPGSVGTASEHETSPTSLHNRASNLSISSNSTWTSDVLKEDTPPTDVDTPDKDQTTPKL</sequence>
<dbReference type="Proteomes" id="UP000030641">
    <property type="component" value="Unassembled WGS sequence"/>
</dbReference>
<dbReference type="Pfam" id="PF03907">
    <property type="entry name" value="Spo7"/>
    <property type="match status" value="1"/>
</dbReference>
<dbReference type="STRING" id="1043005.A0A074Y672"/>
<dbReference type="PANTHER" id="PTHR28249:SF1">
    <property type="entry name" value="SPORULATION-SPECIFIC PROTEIN SPO7"/>
    <property type="match status" value="1"/>
</dbReference>
<feature type="transmembrane region" description="Helical" evidence="2">
    <location>
        <begin position="100"/>
        <end position="122"/>
    </location>
</feature>
<dbReference type="AlphaFoldDB" id="A0A074Y672"/>
<evidence type="ECO:0000256" key="2">
    <source>
        <dbReference type="SAM" id="Phobius"/>
    </source>
</evidence>
<feature type="region of interest" description="Disordered" evidence="1">
    <location>
        <begin position="1"/>
        <end position="72"/>
    </location>
</feature>
<keyword evidence="2" id="KW-0472">Membrane</keyword>
<keyword evidence="2" id="KW-1133">Transmembrane helix</keyword>
<dbReference type="GO" id="GO:0004721">
    <property type="term" value="F:phosphoprotein phosphatase activity"/>
    <property type="evidence" value="ECO:0007669"/>
    <property type="project" value="TreeGrafter"/>
</dbReference>
<dbReference type="RefSeq" id="XP_013341602.1">
    <property type="nucleotide sequence ID" value="XM_013486148.1"/>
</dbReference>
<gene>
    <name evidence="3" type="ORF">AUEXF2481DRAFT_42439</name>
</gene>
<feature type="compositionally biased region" description="Basic and acidic residues" evidence="1">
    <location>
        <begin position="476"/>
        <end position="486"/>
    </location>
</feature>
<feature type="compositionally biased region" description="Polar residues" evidence="1">
    <location>
        <begin position="61"/>
        <end position="72"/>
    </location>
</feature>
<evidence type="ECO:0000256" key="1">
    <source>
        <dbReference type="SAM" id="MobiDB-lite"/>
    </source>
</evidence>
<feature type="compositionally biased region" description="Polar residues" evidence="1">
    <location>
        <begin position="441"/>
        <end position="462"/>
    </location>
</feature>
<keyword evidence="2" id="KW-0812">Transmembrane</keyword>
<dbReference type="GO" id="GO:0006998">
    <property type="term" value="P:nuclear envelope organization"/>
    <property type="evidence" value="ECO:0007669"/>
    <property type="project" value="TreeGrafter"/>
</dbReference>
<name>A0A074Y672_AURSE</name>
<feature type="compositionally biased region" description="Basic and acidic residues" evidence="1">
    <location>
        <begin position="384"/>
        <end position="393"/>
    </location>
</feature>
<evidence type="ECO:0008006" key="5">
    <source>
        <dbReference type="Google" id="ProtNLM"/>
    </source>
</evidence>